<accession>A0ABX1KRU6</accession>
<dbReference type="Proteomes" id="UP000527352">
    <property type="component" value="Unassembled WGS sequence"/>
</dbReference>
<name>A0ABX1KRU6_9GAMM</name>
<evidence type="ECO:0000313" key="1">
    <source>
        <dbReference type="EMBL" id="NLQ24936.1"/>
    </source>
</evidence>
<protein>
    <submittedName>
        <fullName evidence="1">Uncharacterized protein</fullName>
    </submittedName>
</protein>
<keyword evidence="2" id="KW-1185">Reference proteome</keyword>
<proteinExistence type="predicted"/>
<comment type="caution">
    <text evidence="1">The sequence shown here is derived from an EMBL/GenBank/DDBJ whole genome shotgun (WGS) entry which is preliminary data.</text>
</comment>
<sequence length="121" mass="13385">MEFTHLVQASSLSLDEHQALLCHFGDVSCRIEDGARVGLANTILIMVELDIEHFPADTALKINANFSLTSGGYIAKFKSNDYFYVRNMPLPDHPQGLLKALSDTVSIANTLRQELNLHVVS</sequence>
<reference evidence="1 2" key="1">
    <citation type="submission" date="2020-04" db="EMBL/GenBank/DDBJ databases">
        <title>The first description of lens atrophy caused by putative novel Shewanella sp. that is a new emerging pathogen for cultured rainbow trout?</title>
        <authorList>
            <person name="Saticioglu I.B."/>
            <person name="Duman M."/>
            <person name="Altun S."/>
        </authorList>
    </citation>
    <scope>NUCLEOTIDE SEQUENCE [LARGE SCALE GENOMIC DNA]</scope>
    <source>
        <strain evidence="1 2">S-1</strain>
    </source>
</reference>
<dbReference type="EMBL" id="JABAEB010000014">
    <property type="protein sequence ID" value="NLQ24936.1"/>
    <property type="molecule type" value="Genomic_DNA"/>
</dbReference>
<evidence type="ECO:0000313" key="2">
    <source>
        <dbReference type="Proteomes" id="UP000527352"/>
    </source>
</evidence>
<gene>
    <name evidence="1" type="ORF">HGO26_18890</name>
</gene>
<organism evidence="1 2">
    <name type="scientific">Shewanella oncorhynchi</name>
    <dbReference type="NCBI Taxonomy" id="2726434"/>
    <lineage>
        <taxon>Bacteria</taxon>
        <taxon>Pseudomonadati</taxon>
        <taxon>Pseudomonadota</taxon>
        <taxon>Gammaproteobacteria</taxon>
        <taxon>Alteromonadales</taxon>
        <taxon>Shewanellaceae</taxon>
        <taxon>Shewanella</taxon>
    </lineage>
</organism>